<organism evidence="1 2">
    <name type="scientific">Aspergillus kawachii</name>
    <name type="common">White koji mold</name>
    <name type="synonym">Aspergillus awamori var. kawachi</name>
    <dbReference type="NCBI Taxonomy" id="1069201"/>
    <lineage>
        <taxon>Eukaryota</taxon>
        <taxon>Fungi</taxon>
        <taxon>Dikarya</taxon>
        <taxon>Ascomycota</taxon>
        <taxon>Pezizomycotina</taxon>
        <taxon>Eurotiomycetes</taxon>
        <taxon>Eurotiomycetidae</taxon>
        <taxon>Eurotiales</taxon>
        <taxon>Aspergillaceae</taxon>
        <taxon>Aspergillus</taxon>
        <taxon>Aspergillus subgen. Circumdati</taxon>
    </lineage>
</organism>
<dbReference type="KEGG" id="aluc:AKAW2_21621A"/>
<name>A0A7R7ZX13_ASPKA</name>
<evidence type="ECO:0000313" key="2">
    <source>
        <dbReference type="Proteomes" id="UP000661280"/>
    </source>
</evidence>
<dbReference type="RefSeq" id="XP_041540447.1">
    <property type="nucleotide sequence ID" value="XM_041686465.1"/>
</dbReference>
<accession>A0A7R7ZX13</accession>
<reference evidence="1" key="1">
    <citation type="submission" date="2021-01" db="EMBL/GenBank/DDBJ databases">
        <authorList>
            <consortium name="Aspergillus luchuensis mut. kawachii IFO 4304 genome sequencing consortium"/>
            <person name="Kazuki M."/>
            <person name="Futagami T."/>
        </authorList>
    </citation>
    <scope>NUCLEOTIDE SEQUENCE</scope>
    <source>
        <strain evidence="1">IFO 4308</strain>
    </source>
</reference>
<dbReference type="OrthoDB" id="2913095at2759"/>
<dbReference type="AlphaFoldDB" id="A0A7R7ZX13"/>
<protein>
    <submittedName>
        <fullName evidence="1">Uncharacterized protein</fullName>
    </submittedName>
</protein>
<reference evidence="1" key="2">
    <citation type="submission" date="2021-02" db="EMBL/GenBank/DDBJ databases">
        <title>Aspergillus luchuensis mut. kawachii IFO 4304 genome sequence.</title>
        <authorList>
            <person name="Mori K."/>
            <person name="Kadooka C."/>
            <person name="Goto M."/>
            <person name="Futagami T."/>
        </authorList>
    </citation>
    <scope>NUCLEOTIDE SEQUENCE</scope>
    <source>
        <strain evidence="1">IFO 4308</strain>
    </source>
</reference>
<keyword evidence="2" id="KW-1185">Reference proteome</keyword>
<gene>
    <name evidence="1" type="ORF">AKAW2_21621A</name>
</gene>
<sequence>MSDTTDRKLEGPLRDICDGACGIYWTYADNFYLCKECDYIKFDQRCLDNLRNGTMKLKICNKDHEMLHIPAYDPVERRRVGDGNVKVGEEILSVNEWLQRIRKGWGIQSAEEFRKI</sequence>
<proteinExistence type="predicted"/>
<dbReference type="EMBL" id="AP024426">
    <property type="protein sequence ID" value="BCR96681.1"/>
    <property type="molecule type" value="Genomic_DNA"/>
</dbReference>
<dbReference type="GeneID" id="64958006"/>
<evidence type="ECO:0000313" key="1">
    <source>
        <dbReference type="EMBL" id="BCR96681.1"/>
    </source>
</evidence>
<dbReference type="Proteomes" id="UP000661280">
    <property type="component" value="Chromosome 2"/>
</dbReference>